<dbReference type="RefSeq" id="WP_320688800.1">
    <property type="nucleotide sequence ID" value="NZ_JAXBLV010000214.1"/>
</dbReference>
<evidence type="ECO:0000313" key="1">
    <source>
        <dbReference type="EMBL" id="MDY3562478.1"/>
    </source>
</evidence>
<dbReference type="InterPro" id="IPR014338">
    <property type="entry name" value="CHP02996_rpt-companion-dom"/>
</dbReference>
<dbReference type="NCBIfam" id="TIGR02996">
    <property type="entry name" value="rpt_mate_G_obs"/>
    <property type="match status" value="1"/>
</dbReference>
<comment type="caution">
    <text evidence="1">The sequence shown here is derived from an EMBL/GenBank/DDBJ whole genome shotgun (WGS) entry which is preliminary data.</text>
</comment>
<accession>A0ABU5F5T0</accession>
<keyword evidence="2" id="KW-1185">Reference proteome</keyword>
<proteinExistence type="predicted"/>
<evidence type="ECO:0000313" key="2">
    <source>
        <dbReference type="Proteomes" id="UP001272242"/>
    </source>
</evidence>
<dbReference type="SUPFAM" id="SSF52047">
    <property type="entry name" value="RNI-like"/>
    <property type="match status" value="1"/>
</dbReference>
<name>A0ABU5F5T0_9BACT</name>
<dbReference type="PANTHER" id="PTHR13318:SF190">
    <property type="entry name" value="PARTNER OF PAIRED, ISOFORM B"/>
    <property type="match status" value="1"/>
</dbReference>
<protein>
    <submittedName>
        <fullName evidence="1">TIGR02996 domain-containing protein</fullName>
    </submittedName>
</protein>
<organism evidence="1 2">
    <name type="scientific">Gemmata algarum</name>
    <dbReference type="NCBI Taxonomy" id="2975278"/>
    <lineage>
        <taxon>Bacteria</taxon>
        <taxon>Pseudomonadati</taxon>
        <taxon>Planctomycetota</taxon>
        <taxon>Planctomycetia</taxon>
        <taxon>Gemmatales</taxon>
        <taxon>Gemmataceae</taxon>
        <taxon>Gemmata</taxon>
    </lineage>
</organism>
<dbReference type="Gene3D" id="3.80.10.10">
    <property type="entry name" value="Ribonuclease Inhibitor"/>
    <property type="match status" value="2"/>
</dbReference>
<dbReference type="Proteomes" id="UP001272242">
    <property type="component" value="Unassembled WGS sequence"/>
</dbReference>
<reference evidence="2" key="1">
    <citation type="journal article" date="2023" name="Mar. Drugs">
        <title>Gemmata algarum, a Novel Planctomycete Isolated from an Algal Mat, Displays Antimicrobial Activity.</title>
        <authorList>
            <person name="Kumar G."/>
            <person name="Kallscheuer N."/>
            <person name="Kashif M."/>
            <person name="Ahamad S."/>
            <person name="Jagadeeshwari U."/>
            <person name="Pannikurungottu S."/>
            <person name="Haufschild T."/>
            <person name="Kabuu M."/>
            <person name="Sasikala C."/>
            <person name="Jogler C."/>
            <person name="Ramana C."/>
        </authorList>
    </citation>
    <scope>NUCLEOTIDE SEQUENCE [LARGE SCALE GENOMIC DNA]</scope>
    <source>
        <strain evidence="2">JC673</strain>
    </source>
</reference>
<dbReference type="EMBL" id="JAXBLV010000214">
    <property type="protein sequence ID" value="MDY3562478.1"/>
    <property type="molecule type" value="Genomic_DNA"/>
</dbReference>
<sequence>MTDTDADALLRAIVSNPDDDTARLVYADWLQENGRPEQGEFIRTQCRLAAATPEDPEYPELLERDEELRLWLTAHAPESRPEFGGGLAAGGDESHWWVSHRGFSRFLSFDGDRHPGVRAVRPLAAALARAFERVPTRWLVLTFVSPEQLLALLKYPVLEGLRRLTIQFRPGAVEETSDAVRALAACPRLRNLRGLFLASRFEDAVCDALAAAPWGGLETFSGPCNDLSPAGFRVLGAAPWFRQLRVLSVGGQFPADVFEALCGLPPLPRLHTLTLAGSTAPPAAWEAFARSRAFPALADLKCEYNMMTEGRFEALAGATGFALRALSVTACGLSPGAAAALAAAPWAPALRVLKLTWTALPPGDLKALAVCRRLTALQQLDLSHNSLFGPAALAGLAANPALAGLRALRLAGYRGPGTLTAGHFDRFLAKLNLPDLRHLDLSGQPVGPTAARRLTGPKFAPLRRLGLRECRLTDAAVARLLAAPALQNLIELDLDDNRLKTGPAALGDPGTLPNLASCSLGSNKLPPALVRKLRKRPGVIGL</sequence>
<dbReference type="InterPro" id="IPR032675">
    <property type="entry name" value="LRR_dom_sf"/>
</dbReference>
<dbReference type="PANTHER" id="PTHR13318">
    <property type="entry name" value="PARTNER OF PAIRED, ISOFORM B-RELATED"/>
    <property type="match status" value="1"/>
</dbReference>
<gene>
    <name evidence="1" type="ORF">R5W23_003944</name>
</gene>